<reference evidence="1 2" key="1">
    <citation type="journal article" date="2018" name="Int. J. Syst. Evol. Microbiol.">
        <title>Flavobacterium chryseum sp. nov. and Flavobacterium psychroterrae sp. nov., novel environmental bacteria isolated from Antarctica.</title>
        <authorList>
            <person name="Kralova S."/>
            <person name="Svec P."/>
            <person name="Busse H.J."/>
            <person name="Stankova E."/>
            <person name="Vaczi P."/>
            <person name="Sedlacek I."/>
        </authorList>
    </citation>
    <scope>NUCLEOTIDE SEQUENCE [LARGE SCALE GENOMIC DNA]</scope>
    <source>
        <strain evidence="1 2">CCM 8827</strain>
    </source>
</reference>
<sequence length="241" mass="27286">MNIFIIIGIIAFISFTVWLAKQNGITAKYKSDSKLTIISTNPDTPIDFGFKTVWIAVSTDDKIALAEILDLKDTQSSNWKSGLEYAYENSVFITPQIGKWTLAIGNKLPQGDNKASIEKLEKILNKLSTEFGEAQFFGTQRIIEYHNWMKSVNGKMERIYAYIGETGENIKVFGEKTEAENGLNLFNSLSEEAESDSYWQREDLDYADEELVMKVAEKWSVNPIQITERSDVKIELGLVGK</sequence>
<dbReference type="Proteomes" id="UP000722625">
    <property type="component" value="Unassembled WGS sequence"/>
</dbReference>
<keyword evidence="2" id="KW-1185">Reference proteome</keyword>
<evidence type="ECO:0000313" key="1">
    <source>
        <dbReference type="EMBL" id="MBS7231346.1"/>
    </source>
</evidence>
<accession>A0ABS5PB53</accession>
<dbReference type="RefSeq" id="WP_213298665.1">
    <property type="nucleotide sequence ID" value="NZ_JAGYVZ010000008.1"/>
</dbReference>
<name>A0ABS5PB53_9FLAO</name>
<dbReference type="EMBL" id="JAGYVZ010000008">
    <property type="protein sequence ID" value="MBS7231346.1"/>
    <property type="molecule type" value="Genomic_DNA"/>
</dbReference>
<proteinExistence type="predicted"/>
<comment type="caution">
    <text evidence="1">The sequence shown here is derived from an EMBL/GenBank/DDBJ whole genome shotgun (WGS) entry which is preliminary data.</text>
</comment>
<gene>
    <name evidence="1" type="ORF">KHA90_09940</name>
</gene>
<protein>
    <submittedName>
        <fullName evidence="1">Uncharacterized protein</fullName>
    </submittedName>
</protein>
<organism evidence="1 2">
    <name type="scientific">Flavobacterium psychroterrae</name>
    <dbReference type="NCBI Taxonomy" id="2133767"/>
    <lineage>
        <taxon>Bacteria</taxon>
        <taxon>Pseudomonadati</taxon>
        <taxon>Bacteroidota</taxon>
        <taxon>Flavobacteriia</taxon>
        <taxon>Flavobacteriales</taxon>
        <taxon>Flavobacteriaceae</taxon>
        <taxon>Flavobacterium</taxon>
    </lineage>
</organism>
<evidence type="ECO:0000313" key="2">
    <source>
        <dbReference type="Proteomes" id="UP000722625"/>
    </source>
</evidence>